<dbReference type="InterPro" id="IPR003593">
    <property type="entry name" value="AAA+_ATPase"/>
</dbReference>
<comment type="caution">
    <text evidence="8">The sequence shown here is derived from an EMBL/GenBank/DDBJ whole genome shotgun (WGS) entry which is preliminary data.</text>
</comment>
<evidence type="ECO:0000256" key="2">
    <source>
        <dbReference type="ARBA" id="ARBA00022475"/>
    </source>
</evidence>
<feature type="domain" description="ABC transporter" evidence="7">
    <location>
        <begin position="10"/>
        <end position="233"/>
    </location>
</feature>
<dbReference type="RefSeq" id="WP_204699614.1">
    <property type="nucleotide sequence ID" value="NZ_JAFBEC010000018.1"/>
</dbReference>
<dbReference type="SUPFAM" id="SSF52540">
    <property type="entry name" value="P-loop containing nucleoside triphosphate hydrolases"/>
    <property type="match status" value="1"/>
</dbReference>
<keyword evidence="1" id="KW-0813">Transport</keyword>
<evidence type="ECO:0000256" key="5">
    <source>
        <dbReference type="ARBA" id="ARBA00022967"/>
    </source>
</evidence>
<dbReference type="Proteomes" id="UP000741863">
    <property type="component" value="Unassembled WGS sequence"/>
</dbReference>
<sequence length="255" mass="28665">MTNQQNGVQLRIENMKKKFGSTEVIKGIDLQVDAGEFVAVVGKSGCGKSTLLRLIAGLEEKTEGTIYQNDAPLSKENDDARVMFQEDRLLPWQDVLTNVGFGLQLQNDWQTGAKQLLQEVGLEDHASKWPSLLSGGQKQRVALARALAANPRLLLFDEPLGALDALTRIEMQGLIEEIWKRNQFTALLVTHDVSEAIMLADRIIVISEGTISYDRDVPLPRPRERSHPVFKEIERELYAELLEESHKQQTFAMQS</sequence>
<dbReference type="Pfam" id="PF00005">
    <property type="entry name" value="ABC_tran"/>
    <property type="match status" value="1"/>
</dbReference>
<protein>
    <submittedName>
        <fullName evidence="8">Sulfonate transport system ATP-binding protein</fullName>
        <ecNumber evidence="8">3.6.3.-</ecNumber>
    </submittedName>
</protein>
<dbReference type="PROSITE" id="PS50893">
    <property type="entry name" value="ABC_TRANSPORTER_2"/>
    <property type="match status" value="1"/>
</dbReference>
<reference evidence="8 9" key="1">
    <citation type="submission" date="2021-01" db="EMBL/GenBank/DDBJ databases">
        <title>Genomic Encyclopedia of Type Strains, Phase IV (KMG-IV): sequencing the most valuable type-strain genomes for metagenomic binning, comparative biology and taxonomic classification.</title>
        <authorList>
            <person name="Goeker M."/>
        </authorList>
    </citation>
    <scope>NUCLEOTIDE SEQUENCE [LARGE SCALE GENOMIC DNA]</scope>
    <source>
        <strain evidence="8 9">DSM 25540</strain>
    </source>
</reference>
<keyword evidence="3" id="KW-0547">Nucleotide-binding</keyword>
<dbReference type="PANTHER" id="PTHR42788:SF17">
    <property type="entry name" value="ALIPHATIC SULFONATES IMPORT ATP-BINDING PROTEIN SSUB"/>
    <property type="match status" value="1"/>
</dbReference>
<accession>A0ABS2PHE4</accession>
<dbReference type="SMART" id="SM00382">
    <property type="entry name" value="AAA"/>
    <property type="match status" value="1"/>
</dbReference>
<keyword evidence="6" id="KW-0472">Membrane</keyword>
<keyword evidence="9" id="KW-1185">Reference proteome</keyword>
<keyword evidence="8" id="KW-0378">Hydrolase</keyword>
<dbReference type="InterPro" id="IPR017871">
    <property type="entry name" value="ABC_transporter-like_CS"/>
</dbReference>
<evidence type="ECO:0000256" key="3">
    <source>
        <dbReference type="ARBA" id="ARBA00022741"/>
    </source>
</evidence>
<keyword evidence="5" id="KW-1278">Translocase</keyword>
<evidence type="ECO:0000313" key="8">
    <source>
        <dbReference type="EMBL" id="MBM7634854.1"/>
    </source>
</evidence>
<dbReference type="GO" id="GO:0016787">
    <property type="term" value="F:hydrolase activity"/>
    <property type="evidence" value="ECO:0007669"/>
    <property type="project" value="UniProtKB-KW"/>
</dbReference>
<evidence type="ECO:0000313" key="9">
    <source>
        <dbReference type="Proteomes" id="UP000741863"/>
    </source>
</evidence>
<dbReference type="InterPro" id="IPR003439">
    <property type="entry name" value="ABC_transporter-like_ATP-bd"/>
</dbReference>
<dbReference type="PROSITE" id="PS00211">
    <property type="entry name" value="ABC_TRANSPORTER_1"/>
    <property type="match status" value="1"/>
</dbReference>
<dbReference type="EMBL" id="JAFBEC010000018">
    <property type="protein sequence ID" value="MBM7634854.1"/>
    <property type="molecule type" value="Genomic_DNA"/>
</dbReference>
<evidence type="ECO:0000256" key="6">
    <source>
        <dbReference type="ARBA" id="ARBA00023136"/>
    </source>
</evidence>
<dbReference type="InterPro" id="IPR050166">
    <property type="entry name" value="ABC_transporter_ATP-bind"/>
</dbReference>
<gene>
    <name evidence="8" type="ORF">JOD17_003981</name>
</gene>
<keyword evidence="2" id="KW-1003">Cell membrane</keyword>
<evidence type="ECO:0000256" key="1">
    <source>
        <dbReference type="ARBA" id="ARBA00022448"/>
    </source>
</evidence>
<dbReference type="PANTHER" id="PTHR42788">
    <property type="entry name" value="TAURINE IMPORT ATP-BINDING PROTEIN-RELATED"/>
    <property type="match status" value="1"/>
</dbReference>
<dbReference type="Gene3D" id="3.40.50.300">
    <property type="entry name" value="P-loop containing nucleotide triphosphate hydrolases"/>
    <property type="match status" value="1"/>
</dbReference>
<evidence type="ECO:0000256" key="4">
    <source>
        <dbReference type="ARBA" id="ARBA00022840"/>
    </source>
</evidence>
<dbReference type="EC" id="3.6.3.-" evidence="8"/>
<keyword evidence="4 8" id="KW-0067">ATP-binding</keyword>
<name>A0ABS2PHE4_9BACL</name>
<dbReference type="GO" id="GO:0005524">
    <property type="term" value="F:ATP binding"/>
    <property type="evidence" value="ECO:0007669"/>
    <property type="project" value="UniProtKB-KW"/>
</dbReference>
<organism evidence="8 9">
    <name type="scientific">Geomicrobium sediminis</name>
    <dbReference type="NCBI Taxonomy" id="1347788"/>
    <lineage>
        <taxon>Bacteria</taxon>
        <taxon>Bacillati</taxon>
        <taxon>Bacillota</taxon>
        <taxon>Bacilli</taxon>
        <taxon>Bacillales</taxon>
        <taxon>Geomicrobium</taxon>
    </lineage>
</organism>
<evidence type="ECO:0000259" key="7">
    <source>
        <dbReference type="PROSITE" id="PS50893"/>
    </source>
</evidence>
<proteinExistence type="predicted"/>
<dbReference type="InterPro" id="IPR027417">
    <property type="entry name" value="P-loop_NTPase"/>
</dbReference>